<evidence type="ECO:0000313" key="2">
    <source>
        <dbReference type="EMBL" id="KYM80962.1"/>
    </source>
</evidence>
<sequence>KLNLFLFFNDFLGLFLIKFNSFNPSGTGLNISNSFILFILISIQILLYILEISVSISFHRSSFPLFIGAMFLIIAGFIH</sequence>
<keyword evidence="1" id="KW-0472">Membrane</keyword>
<dbReference type="EMBL" id="KQ976545">
    <property type="protein sequence ID" value="KYM80962.1"/>
    <property type="molecule type" value="Genomic_DNA"/>
</dbReference>
<name>A0A151I353_9HYME</name>
<gene>
    <name evidence="2" type="ORF">ALC53_08585</name>
</gene>
<feature type="transmembrane region" description="Helical" evidence="1">
    <location>
        <begin position="31"/>
        <end position="50"/>
    </location>
</feature>
<dbReference type="AlphaFoldDB" id="A0A151I353"/>
<keyword evidence="1" id="KW-0812">Transmembrane</keyword>
<dbReference type="Proteomes" id="UP000078540">
    <property type="component" value="Unassembled WGS sequence"/>
</dbReference>
<keyword evidence="3" id="KW-1185">Reference proteome</keyword>
<proteinExistence type="predicted"/>
<protein>
    <submittedName>
        <fullName evidence="2">Uncharacterized protein</fullName>
    </submittedName>
</protein>
<evidence type="ECO:0000256" key="1">
    <source>
        <dbReference type="SAM" id="Phobius"/>
    </source>
</evidence>
<evidence type="ECO:0000313" key="3">
    <source>
        <dbReference type="Proteomes" id="UP000078540"/>
    </source>
</evidence>
<reference evidence="2 3" key="1">
    <citation type="submission" date="2015-09" db="EMBL/GenBank/DDBJ databases">
        <title>Atta colombica WGS genome.</title>
        <authorList>
            <person name="Nygaard S."/>
            <person name="Hu H."/>
            <person name="Boomsma J."/>
            <person name="Zhang G."/>
        </authorList>
    </citation>
    <scope>NUCLEOTIDE SEQUENCE [LARGE SCALE GENOMIC DNA]</scope>
    <source>
        <strain evidence="2">Treedump-2</strain>
        <tissue evidence="2">Whole body</tissue>
    </source>
</reference>
<feature type="transmembrane region" description="Helical" evidence="1">
    <location>
        <begin position="62"/>
        <end position="78"/>
    </location>
</feature>
<feature type="non-terminal residue" evidence="2">
    <location>
        <position position="1"/>
    </location>
</feature>
<organism evidence="2 3">
    <name type="scientific">Atta colombica</name>
    <dbReference type="NCBI Taxonomy" id="520822"/>
    <lineage>
        <taxon>Eukaryota</taxon>
        <taxon>Metazoa</taxon>
        <taxon>Ecdysozoa</taxon>
        <taxon>Arthropoda</taxon>
        <taxon>Hexapoda</taxon>
        <taxon>Insecta</taxon>
        <taxon>Pterygota</taxon>
        <taxon>Neoptera</taxon>
        <taxon>Endopterygota</taxon>
        <taxon>Hymenoptera</taxon>
        <taxon>Apocrita</taxon>
        <taxon>Aculeata</taxon>
        <taxon>Formicoidea</taxon>
        <taxon>Formicidae</taxon>
        <taxon>Myrmicinae</taxon>
        <taxon>Atta</taxon>
    </lineage>
</organism>
<keyword evidence="1" id="KW-1133">Transmembrane helix</keyword>
<accession>A0A151I353</accession>